<evidence type="ECO:0000256" key="10">
    <source>
        <dbReference type="SAM" id="Phobius"/>
    </source>
</evidence>
<evidence type="ECO:0000256" key="2">
    <source>
        <dbReference type="ARBA" id="ARBA00005232"/>
    </source>
</evidence>
<evidence type="ECO:0000256" key="5">
    <source>
        <dbReference type="ARBA" id="ARBA00022832"/>
    </source>
</evidence>
<dbReference type="Gene3D" id="3.30.559.10">
    <property type="entry name" value="Chloramphenicol acetyltransferase-like domain"/>
    <property type="match status" value="1"/>
</dbReference>
<evidence type="ECO:0000259" key="12">
    <source>
        <dbReference type="Pfam" id="PF16484"/>
    </source>
</evidence>
<comment type="similarity">
    <text evidence="2">Belongs to the carnitine/choline acetyltransferase family.</text>
</comment>
<gene>
    <name evidence="13" type="ORF">QYM36_009367</name>
</gene>
<keyword evidence="5" id="KW-0276">Fatty acid metabolism</keyword>
<sequence>MAEAHQAVAFSFAVTHEGVAVDFDREVLKLIFNSGVRSWKKRIARLKNGISNGVFPGSITGLMVIDSAFVGAYIHGYDPSFGLVDKIASQLAGNTKEGKLIAASAVGFGCWATVIISARQLLKLLFHYKGWMYEERGAGRKVSLPTKLWLLGLKIFSGYRRPMLYSFQGSLPHLPLPSIDETLTRYLRSVRPLMDDDEYHRMERLAREFRNGIAKKLQRYLILKRMWSTNYVSDWWEEYVYLRGRSPIMVNSNFYGIDAILRHPSSIQATRAANIVYSAMMFRRSLERQEIQPVRI</sequence>
<evidence type="ECO:0000256" key="7">
    <source>
        <dbReference type="ARBA" id="ARBA00023098"/>
    </source>
</evidence>
<keyword evidence="8 10" id="KW-0472">Membrane</keyword>
<dbReference type="EMBL" id="JAVRJZ010000014">
    <property type="protein sequence ID" value="KAK2713472.1"/>
    <property type="molecule type" value="Genomic_DNA"/>
</dbReference>
<dbReference type="SUPFAM" id="SSF52777">
    <property type="entry name" value="CoA-dependent acyltransferases"/>
    <property type="match status" value="1"/>
</dbReference>
<keyword evidence="7" id="KW-0443">Lipid metabolism</keyword>
<dbReference type="InterPro" id="IPR023213">
    <property type="entry name" value="CAT-like_dom_sf"/>
</dbReference>
<dbReference type="PANTHER" id="PTHR22589:SF31">
    <property type="entry name" value="CARNITINE O-PALMITOYLTRANSFERASE"/>
    <property type="match status" value="1"/>
</dbReference>
<dbReference type="Gene3D" id="3.30.559.70">
    <property type="entry name" value="Choline/Carnitine o-acyltransferase, domain 2"/>
    <property type="match status" value="1"/>
</dbReference>
<accession>A0AA88L1V0</accession>
<protein>
    <recommendedName>
        <fullName evidence="15">Carnitine O-palmitoyltransferase</fullName>
    </recommendedName>
</protein>
<dbReference type="PANTHER" id="PTHR22589">
    <property type="entry name" value="CARNITINE O-ACYLTRANSFERASE"/>
    <property type="match status" value="1"/>
</dbReference>
<feature type="domain" description="Carnitine O-palmitoyltransferase N-terminal" evidence="12">
    <location>
        <begin position="1"/>
        <end position="47"/>
    </location>
</feature>
<keyword evidence="14" id="KW-1185">Reference proteome</keyword>
<comment type="subcellular location">
    <subcellularLocation>
        <location evidence="1">Membrane</location>
        <topology evidence="1">Multi-pass membrane protein</topology>
    </subcellularLocation>
</comment>
<evidence type="ECO:0000256" key="4">
    <source>
        <dbReference type="ARBA" id="ARBA00022692"/>
    </source>
</evidence>
<dbReference type="GO" id="GO:0004095">
    <property type="term" value="F:carnitine O-palmitoyltransferase activity"/>
    <property type="evidence" value="ECO:0007669"/>
    <property type="project" value="TreeGrafter"/>
</dbReference>
<evidence type="ECO:0000256" key="9">
    <source>
        <dbReference type="ARBA" id="ARBA00023315"/>
    </source>
</evidence>
<evidence type="ECO:0000256" key="6">
    <source>
        <dbReference type="ARBA" id="ARBA00022989"/>
    </source>
</evidence>
<dbReference type="Pfam" id="PF16484">
    <property type="entry name" value="CPT_N"/>
    <property type="match status" value="1"/>
</dbReference>
<feature type="domain" description="Choline/carnitine acyltransferase" evidence="11">
    <location>
        <begin position="174"/>
        <end position="294"/>
    </location>
</feature>
<dbReference type="InterPro" id="IPR042231">
    <property type="entry name" value="Cho/carn_acyl_trans_2"/>
</dbReference>
<dbReference type="InterPro" id="IPR039551">
    <property type="entry name" value="Cho/carn_acyl_trans"/>
</dbReference>
<dbReference type="PROSITE" id="PS00439">
    <property type="entry name" value="ACYLTRANSF_C_1"/>
    <property type="match status" value="1"/>
</dbReference>
<evidence type="ECO:0000313" key="13">
    <source>
        <dbReference type="EMBL" id="KAK2713472.1"/>
    </source>
</evidence>
<dbReference type="InterPro" id="IPR000542">
    <property type="entry name" value="Carn_acyl_trans"/>
</dbReference>
<organism evidence="13 14">
    <name type="scientific">Artemia franciscana</name>
    <name type="common">Brine shrimp</name>
    <name type="synonym">Artemia sanfranciscana</name>
    <dbReference type="NCBI Taxonomy" id="6661"/>
    <lineage>
        <taxon>Eukaryota</taxon>
        <taxon>Metazoa</taxon>
        <taxon>Ecdysozoa</taxon>
        <taxon>Arthropoda</taxon>
        <taxon>Crustacea</taxon>
        <taxon>Branchiopoda</taxon>
        <taxon>Anostraca</taxon>
        <taxon>Artemiidae</taxon>
        <taxon>Artemia</taxon>
    </lineage>
</organism>
<dbReference type="GO" id="GO:0016020">
    <property type="term" value="C:membrane"/>
    <property type="evidence" value="ECO:0007669"/>
    <property type="project" value="UniProtKB-SubCell"/>
</dbReference>
<evidence type="ECO:0000256" key="3">
    <source>
        <dbReference type="ARBA" id="ARBA00022679"/>
    </source>
</evidence>
<evidence type="ECO:0000313" key="14">
    <source>
        <dbReference type="Proteomes" id="UP001187531"/>
    </source>
</evidence>
<keyword evidence="6 10" id="KW-1133">Transmembrane helix</keyword>
<dbReference type="GO" id="GO:0005739">
    <property type="term" value="C:mitochondrion"/>
    <property type="evidence" value="ECO:0007669"/>
    <property type="project" value="TreeGrafter"/>
</dbReference>
<reference evidence="13" key="1">
    <citation type="submission" date="2023-07" db="EMBL/GenBank/DDBJ databases">
        <title>Chromosome-level genome assembly of Artemia franciscana.</title>
        <authorList>
            <person name="Jo E."/>
        </authorList>
    </citation>
    <scope>NUCLEOTIDE SEQUENCE</scope>
    <source>
        <tissue evidence="13">Whole body</tissue>
    </source>
</reference>
<dbReference type="GO" id="GO:0006631">
    <property type="term" value="P:fatty acid metabolic process"/>
    <property type="evidence" value="ECO:0007669"/>
    <property type="project" value="UniProtKB-KW"/>
</dbReference>
<comment type="caution">
    <text evidence="13">The sequence shown here is derived from an EMBL/GenBank/DDBJ whole genome shotgun (WGS) entry which is preliminary data.</text>
</comment>
<dbReference type="Proteomes" id="UP001187531">
    <property type="component" value="Unassembled WGS sequence"/>
</dbReference>
<keyword evidence="9" id="KW-0012">Acyltransferase</keyword>
<name>A0AA88L1V0_ARTSF</name>
<evidence type="ECO:0000256" key="8">
    <source>
        <dbReference type="ARBA" id="ARBA00023136"/>
    </source>
</evidence>
<dbReference type="AlphaFoldDB" id="A0AA88L1V0"/>
<dbReference type="InterPro" id="IPR032476">
    <property type="entry name" value="CPT_N"/>
</dbReference>
<feature type="transmembrane region" description="Helical" evidence="10">
    <location>
        <begin position="50"/>
        <end position="74"/>
    </location>
</feature>
<evidence type="ECO:0008006" key="15">
    <source>
        <dbReference type="Google" id="ProtNLM"/>
    </source>
</evidence>
<keyword evidence="4 10" id="KW-0812">Transmembrane</keyword>
<dbReference type="GO" id="GO:0009437">
    <property type="term" value="P:carnitine metabolic process"/>
    <property type="evidence" value="ECO:0007669"/>
    <property type="project" value="TreeGrafter"/>
</dbReference>
<evidence type="ECO:0000259" key="11">
    <source>
        <dbReference type="Pfam" id="PF00755"/>
    </source>
</evidence>
<evidence type="ECO:0000256" key="1">
    <source>
        <dbReference type="ARBA" id="ARBA00004141"/>
    </source>
</evidence>
<keyword evidence="3" id="KW-0808">Transferase</keyword>
<proteinExistence type="inferred from homology"/>
<dbReference type="Gene3D" id="6.10.250.1760">
    <property type="match status" value="1"/>
</dbReference>
<dbReference type="Pfam" id="PF00755">
    <property type="entry name" value="Carn_acyltransf"/>
    <property type="match status" value="1"/>
</dbReference>
<feature type="transmembrane region" description="Helical" evidence="10">
    <location>
        <begin position="100"/>
        <end position="122"/>
    </location>
</feature>